<feature type="domain" description="Immunoglobulin" evidence="1">
    <location>
        <begin position="752"/>
        <end position="824"/>
    </location>
</feature>
<evidence type="ECO:0000259" key="1">
    <source>
        <dbReference type="SMART" id="SM00409"/>
    </source>
</evidence>
<feature type="domain" description="Immunoglobulin" evidence="1">
    <location>
        <begin position="421"/>
        <end position="494"/>
    </location>
</feature>
<dbReference type="Proteomes" id="UP001500067">
    <property type="component" value="Unassembled WGS sequence"/>
</dbReference>
<reference evidence="3" key="1">
    <citation type="journal article" date="2019" name="Int. J. Syst. Evol. Microbiol.">
        <title>The Global Catalogue of Microorganisms (GCM) 10K type strain sequencing project: providing services to taxonomists for standard genome sequencing and annotation.</title>
        <authorList>
            <consortium name="The Broad Institute Genomics Platform"/>
            <consortium name="The Broad Institute Genome Sequencing Center for Infectious Disease"/>
            <person name="Wu L."/>
            <person name="Ma J."/>
        </authorList>
    </citation>
    <scope>NUCLEOTIDE SEQUENCE [LARGE SCALE GENOMIC DNA]</scope>
    <source>
        <strain evidence="3">JCM 32105</strain>
    </source>
</reference>
<dbReference type="InterPro" id="IPR003599">
    <property type="entry name" value="Ig_sub"/>
</dbReference>
<accession>A0ABP8NLV3</accession>
<evidence type="ECO:0000313" key="2">
    <source>
        <dbReference type="EMBL" id="GAA4467802.1"/>
    </source>
</evidence>
<evidence type="ECO:0000313" key="3">
    <source>
        <dbReference type="Proteomes" id="UP001500067"/>
    </source>
</evidence>
<sequence length="1231" mass="129825">MQGAFVEVGVAQNGSWGAGPVPATYHPLGTFGPGSNIAIVYDYGHDGWATGTPGFFGDYIFPGTPFEGWSVQVAGDRSDAFYSSGPASFAGPGGLTGSNVSYSYTPSSSTCGVPPDPASVSGVWQGSMTAGGGGLRIRQTTTIDTNASWVYVTTVFSNAGATPITDLYYHRTCDPDNDVTYSGSYSTVNSVTYQDDMDHRVLVGSYGFSLHHNAYLALATKDCRAKCLIYQSWPPPAGVGNNLDLIYSGGSGLGTTYYSPGQKSINQDIAIGLVYKLGNLAPGDSTMICYAYITKDSLAIDSVFREPQLVVNCVAATPSGPAPAPTYDTFAMCEHPGVTSIPVYVKYGGVKNWSWSKWNWAPTTGLSSATGLNNTIDLTTITAPTTYTITGTDSATGMFSCANRVLYLTILPCFNATSNSPDNNRICVGDTLRLFAHGDSTDATYRWYGPGITGPLRGTDQYIKIPNIAMTDTGWYYVIRTIGTDRDTVRTHVLFTPKPVINATTNAPICSGLTLNLYSNPDSVGETWVWKGPGGFASVLSDPTRPSALTSYSGVYTVIATFRGCTDSNTVSVTVDSTPVVPTVGSNTPVCDNDTLFLTSSSATSGVTYSWSGPLSFSSTVQNPVVINPAVAASGTYTVTVTLGSCSSRNTTVVEIRPTPTPVLGSNSPVCSGNTLNLTSTGVTGSTFSWTGPYSFTSTLQSPSISPAITANSGVYSVVVTLNGCISAVTTINVVVDTTPSLIVFETNSPGPPGPSICQGDTLTFLALSSTSGATYSWTGPNSFTSTLPNPFILPATPAATGIYTLVVSVGSCSVSAVLNASVTPTPPLTVTSNSPVCSGAGDTLQLHAISDPGAIFSWTGPYTFSSGAQDPFRTPVLTEHAGTYIATVFVNGCSNTVSHNVIVNPTPLPPWIKWLTYCQYYDAPYLQAWGNNVLWFSSSAPGGVGSPTPPKPQTDVVGYSFYFVNQTVADCPSAIDSIRVVVNPKPVVSVSKGATVCPHDSLVMTATNADAIAYYHWTPYMYLNDTVGAEVVAYPETDVDYTVVTSNMYGCTDTGIIKVEVKPSAVVFLEDSVTLFPGETYQIQPQTNCTIFSWTPSGGLSGKYIPNPTASPVISTKYVLTGVTEWGCRTKDSINVNIAEDASLNMPNAFAPGGANGTFKVVKRGIAQLQSFRIYDRWGVVVYDGKDIDAGWDGTYKGVPQPVGVYVYEIIAVTKNGKTFNKAGNVTLLR</sequence>
<proteinExistence type="predicted"/>
<gene>
    <name evidence="2" type="ORF">GCM10023093_24210</name>
</gene>
<keyword evidence="3" id="KW-1185">Reference proteome</keyword>
<dbReference type="Gene3D" id="2.60.40.10">
    <property type="entry name" value="Immunoglobulins"/>
    <property type="match status" value="5"/>
</dbReference>
<feature type="domain" description="Immunoglobulin" evidence="1">
    <location>
        <begin position="834"/>
        <end position="905"/>
    </location>
</feature>
<dbReference type="SMART" id="SM00409">
    <property type="entry name" value="IG"/>
    <property type="match status" value="4"/>
</dbReference>
<dbReference type="InterPro" id="IPR036179">
    <property type="entry name" value="Ig-like_dom_sf"/>
</dbReference>
<protein>
    <recommendedName>
        <fullName evidence="1">Immunoglobulin domain-containing protein</fullName>
    </recommendedName>
</protein>
<dbReference type="SUPFAM" id="SSF48726">
    <property type="entry name" value="Immunoglobulin"/>
    <property type="match status" value="1"/>
</dbReference>
<name>A0ABP8NLV3_9BACT</name>
<feature type="domain" description="Immunoglobulin" evidence="1">
    <location>
        <begin position="660"/>
        <end position="735"/>
    </location>
</feature>
<organism evidence="2 3">
    <name type="scientific">Nemorincola caseinilytica</name>
    <dbReference type="NCBI Taxonomy" id="2054315"/>
    <lineage>
        <taxon>Bacteria</taxon>
        <taxon>Pseudomonadati</taxon>
        <taxon>Bacteroidota</taxon>
        <taxon>Chitinophagia</taxon>
        <taxon>Chitinophagales</taxon>
        <taxon>Chitinophagaceae</taxon>
        <taxon>Nemorincola</taxon>
    </lineage>
</organism>
<dbReference type="Pfam" id="PF13585">
    <property type="entry name" value="CHU_C"/>
    <property type="match status" value="1"/>
</dbReference>
<dbReference type="InterPro" id="IPR013783">
    <property type="entry name" value="Ig-like_fold"/>
</dbReference>
<dbReference type="EMBL" id="BAABFA010000018">
    <property type="protein sequence ID" value="GAA4467802.1"/>
    <property type="molecule type" value="Genomic_DNA"/>
</dbReference>
<comment type="caution">
    <text evidence="2">The sequence shown here is derived from an EMBL/GenBank/DDBJ whole genome shotgun (WGS) entry which is preliminary data.</text>
</comment>